<sequence length="312" mass="33556">MHFLSNTGLRYLVGLHSLEFVLIVLINTNHASHSALQAQRQARAGGILGDPERLGEAGGEEGGSPSHQGARFLRGDWEELYAEAPGDRRATAEADEERVLRDAAVQLVKAGQAGKGSEEVGAGQASAGNGGDVAEAAATAPCWDRREDRRRSRRSKRLSWMRGCRALAAVREWLAVARLVALLKDDFDLCYGIEANIGFRLGGVDGSVMRLVKSKEGTQQAEAVRAKMLKKVEDLCAILPALNKLGRAQAQGLLLRFCAHPRDTLVGIHAEEEQGLAEDTGTLSSIASQVDCRECYLFEVAKSVSIGVSIAQ</sequence>
<protein>
    <submittedName>
        <fullName evidence="2">Uncharacterized protein</fullName>
    </submittedName>
</protein>
<dbReference type="Proteomes" id="UP001190700">
    <property type="component" value="Unassembled WGS sequence"/>
</dbReference>
<comment type="caution">
    <text evidence="2">The sequence shown here is derived from an EMBL/GenBank/DDBJ whole genome shotgun (WGS) entry which is preliminary data.</text>
</comment>
<name>A0AAE0G5R2_9CHLO</name>
<dbReference type="EMBL" id="LGRX02009180">
    <property type="protein sequence ID" value="KAK3272066.1"/>
    <property type="molecule type" value="Genomic_DNA"/>
</dbReference>
<accession>A0AAE0G5R2</accession>
<proteinExistence type="predicted"/>
<keyword evidence="3" id="KW-1185">Reference proteome</keyword>
<feature type="region of interest" description="Disordered" evidence="1">
    <location>
        <begin position="48"/>
        <end position="70"/>
    </location>
</feature>
<organism evidence="2 3">
    <name type="scientific">Cymbomonas tetramitiformis</name>
    <dbReference type="NCBI Taxonomy" id="36881"/>
    <lineage>
        <taxon>Eukaryota</taxon>
        <taxon>Viridiplantae</taxon>
        <taxon>Chlorophyta</taxon>
        <taxon>Pyramimonadophyceae</taxon>
        <taxon>Pyramimonadales</taxon>
        <taxon>Pyramimonadaceae</taxon>
        <taxon>Cymbomonas</taxon>
    </lineage>
</organism>
<reference evidence="2 3" key="1">
    <citation type="journal article" date="2015" name="Genome Biol. Evol.">
        <title>Comparative Genomics of a Bacterivorous Green Alga Reveals Evolutionary Causalities and Consequences of Phago-Mixotrophic Mode of Nutrition.</title>
        <authorList>
            <person name="Burns J.A."/>
            <person name="Paasch A."/>
            <person name="Narechania A."/>
            <person name="Kim E."/>
        </authorList>
    </citation>
    <scope>NUCLEOTIDE SEQUENCE [LARGE SCALE GENOMIC DNA]</scope>
    <source>
        <strain evidence="2 3">PLY_AMNH</strain>
    </source>
</reference>
<dbReference type="AlphaFoldDB" id="A0AAE0G5R2"/>
<gene>
    <name evidence="2" type="ORF">CYMTET_19609</name>
</gene>
<evidence type="ECO:0000313" key="2">
    <source>
        <dbReference type="EMBL" id="KAK3272066.1"/>
    </source>
</evidence>
<evidence type="ECO:0000313" key="3">
    <source>
        <dbReference type="Proteomes" id="UP001190700"/>
    </source>
</evidence>
<evidence type="ECO:0000256" key="1">
    <source>
        <dbReference type="SAM" id="MobiDB-lite"/>
    </source>
</evidence>